<reference evidence="4 5" key="1">
    <citation type="submission" date="2018-09" db="EMBL/GenBank/DDBJ databases">
        <title>YIM 75000 draft genome.</title>
        <authorList>
            <person name="Tang S."/>
            <person name="Feng Y."/>
        </authorList>
    </citation>
    <scope>NUCLEOTIDE SEQUENCE [LARGE SCALE GENOMIC DNA]</scope>
    <source>
        <strain evidence="4 5">YIM 75000</strain>
    </source>
</reference>
<dbReference type="OrthoDB" id="3744378at2"/>
<feature type="domain" description="EamA" evidence="3">
    <location>
        <begin position="4"/>
        <end position="133"/>
    </location>
</feature>
<feature type="transmembrane region" description="Helical" evidence="2">
    <location>
        <begin position="62"/>
        <end position="80"/>
    </location>
</feature>
<keyword evidence="5" id="KW-1185">Reference proteome</keyword>
<evidence type="ECO:0000259" key="3">
    <source>
        <dbReference type="Pfam" id="PF00892"/>
    </source>
</evidence>
<dbReference type="Proteomes" id="UP000265614">
    <property type="component" value="Unassembled WGS sequence"/>
</dbReference>
<feature type="domain" description="EamA" evidence="3">
    <location>
        <begin position="145"/>
        <end position="278"/>
    </location>
</feature>
<dbReference type="AlphaFoldDB" id="A0A3A3YVT8"/>
<feature type="transmembrane region" description="Helical" evidence="2">
    <location>
        <begin position="262"/>
        <end position="278"/>
    </location>
</feature>
<evidence type="ECO:0000256" key="2">
    <source>
        <dbReference type="SAM" id="Phobius"/>
    </source>
</evidence>
<dbReference type="InterPro" id="IPR000620">
    <property type="entry name" value="EamA_dom"/>
</dbReference>
<accession>A0A3A3YVT8</accession>
<keyword evidence="2" id="KW-1133">Transmembrane helix</keyword>
<evidence type="ECO:0000256" key="1">
    <source>
        <dbReference type="ARBA" id="ARBA00007362"/>
    </source>
</evidence>
<feature type="transmembrane region" description="Helical" evidence="2">
    <location>
        <begin position="92"/>
        <end position="112"/>
    </location>
</feature>
<feature type="transmembrane region" description="Helical" evidence="2">
    <location>
        <begin position="239"/>
        <end position="256"/>
    </location>
</feature>
<evidence type="ECO:0000313" key="4">
    <source>
        <dbReference type="EMBL" id="RJK94344.1"/>
    </source>
</evidence>
<organism evidence="4 5">
    <name type="scientific">Vallicoccus soli</name>
    <dbReference type="NCBI Taxonomy" id="2339232"/>
    <lineage>
        <taxon>Bacteria</taxon>
        <taxon>Bacillati</taxon>
        <taxon>Actinomycetota</taxon>
        <taxon>Actinomycetes</taxon>
        <taxon>Motilibacterales</taxon>
        <taxon>Vallicoccaceae</taxon>
        <taxon>Vallicoccus</taxon>
    </lineage>
</organism>
<sequence>MLAAGTTVVLWASAFVGIRHVGTEVGPAALTLGRLAVAALVLGLVLLARPRAAGPRPSRRDLPLLLLCGLAWFGAYNVALNAAEQRLDAGTAAMLVNVGPLLIAALAGVVLGEGFPRPLVTGLGVAFAGVLVIGAASSSGGAEAWGVVLCLVAAVAYAVGVVAQKPLLGRLTGLRVTFLACAVGGAACLPAAPALADDLAAASTGTVLWLAYLGVFPTAVAFTTWAFALSRTTAGRMGATTYLVPPLAVLMGWALLGEVPAALALAGGALCLAGVALARRRPAP</sequence>
<dbReference type="InterPro" id="IPR052756">
    <property type="entry name" value="Alkyne_AA_exporter"/>
</dbReference>
<keyword evidence="2" id="KW-0472">Membrane</keyword>
<protein>
    <submittedName>
        <fullName evidence="4">DMT family transporter</fullName>
    </submittedName>
</protein>
<feature type="transmembrane region" description="Helical" evidence="2">
    <location>
        <begin position="119"/>
        <end position="138"/>
    </location>
</feature>
<comment type="caution">
    <text evidence="4">The sequence shown here is derived from an EMBL/GenBank/DDBJ whole genome shotgun (WGS) entry which is preliminary data.</text>
</comment>
<keyword evidence="2" id="KW-0812">Transmembrane</keyword>
<feature type="transmembrane region" description="Helical" evidence="2">
    <location>
        <begin position="30"/>
        <end position="50"/>
    </location>
</feature>
<dbReference type="EMBL" id="QZEZ01000007">
    <property type="protein sequence ID" value="RJK94344.1"/>
    <property type="molecule type" value="Genomic_DNA"/>
</dbReference>
<comment type="similarity">
    <text evidence="1">Belongs to the EamA transporter family.</text>
</comment>
<dbReference type="SUPFAM" id="SSF103481">
    <property type="entry name" value="Multidrug resistance efflux transporter EmrE"/>
    <property type="match status" value="2"/>
</dbReference>
<dbReference type="Pfam" id="PF00892">
    <property type="entry name" value="EamA"/>
    <property type="match status" value="2"/>
</dbReference>
<evidence type="ECO:0000313" key="5">
    <source>
        <dbReference type="Proteomes" id="UP000265614"/>
    </source>
</evidence>
<feature type="transmembrane region" description="Helical" evidence="2">
    <location>
        <begin position="207"/>
        <end position="227"/>
    </location>
</feature>
<feature type="transmembrane region" description="Helical" evidence="2">
    <location>
        <begin position="144"/>
        <end position="164"/>
    </location>
</feature>
<dbReference type="GO" id="GO:0016020">
    <property type="term" value="C:membrane"/>
    <property type="evidence" value="ECO:0007669"/>
    <property type="project" value="InterPro"/>
</dbReference>
<gene>
    <name evidence="4" type="ORF">D5H78_14345</name>
</gene>
<dbReference type="PANTHER" id="PTHR12715:SF4">
    <property type="entry name" value="EAMA DOMAIN-CONTAINING PROTEIN"/>
    <property type="match status" value="1"/>
</dbReference>
<name>A0A3A3YVT8_9ACTN</name>
<feature type="transmembrane region" description="Helical" evidence="2">
    <location>
        <begin position="176"/>
        <end position="195"/>
    </location>
</feature>
<proteinExistence type="inferred from homology"/>
<dbReference type="PANTHER" id="PTHR12715">
    <property type="entry name" value="TRANSPORTER, DRUG/METABOLITE EXPORTER FAMILY"/>
    <property type="match status" value="1"/>
</dbReference>
<dbReference type="InterPro" id="IPR037185">
    <property type="entry name" value="EmrE-like"/>
</dbReference>